<comment type="caution">
    <text evidence="3">The sequence shown here is derived from an EMBL/GenBank/DDBJ whole genome shotgun (WGS) entry which is preliminary data.</text>
</comment>
<feature type="domain" description="DDE-1" evidence="2">
    <location>
        <begin position="4"/>
        <end position="100"/>
    </location>
</feature>
<keyword evidence="4" id="KW-1185">Reference proteome</keyword>
<reference evidence="3" key="1">
    <citation type="submission" date="2021-02" db="EMBL/GenBank/DDBJ databases">
        <authorList>
            <person name="Nowell W R."/>
        </authorList>
    </citation>
    <scope>NUCLEOTIDE SEQUENCE</scope>
    <source>
        <strain evidence="3">Ploen Becks lab</strain>
    </source>
</reference>
<dbReference type="AlphaFoldDB" id="A0A814FLN3"/>
<proteinExistence type="predicted"/>
<dbReference type="OrthoDB" id="8066856at2759"/>
<evidence type="ECO:0000259" key="2">
    <source>
        <dbReference type="Pfam" id="PF03184"/>
    </source>
</evidence>
<evidence type="ECO:0000313" key="3">
    <source>
        <dbReference type="EMBL" id="CAF0982262.1"/>
    </source>
</evidence>
<organism evidence="3 4">
    <name type="scientific">Brachionus calyciflorus</name>
    <dbReference type="NCBI Taxonomy" id="104777"/>
    <lineage>
        <taxon>Eukaryota</taxon>
        <taxon>Metazoa</taxon>
        <taxon>Spiralia</taxon>
        <taxon>Gnathifera</taxon>
        <taxon>Rotifera</taxon>
        <taxon>Eurotatoria</taxon>
        <taxon>Monogononta</taxon>
        <taxon>Pseudotrocha</taxon>
        <taxon>Ploima</taxon>
        <taxon>Brachionidae</taxon>
        <taxon>Brachionus</taxon>
    </lineage>
</organism>
<gene>
    <name evidence="3" type="ORF">OXX778_LOCUS15483</name>
</gene>
<name>A0A814FLN3_9BILA</name>
<feature type="compositionally biased region" description="Low complexity" evidence="1">
    <location>
        <begin position="164"/>
        <end position="175"/>
    </location>
</feature>
<dbReference type="InterPro" id="IPR004875">
    <property type="entry name" value="DDE_SF_endonuclease_dom"/>
</dbReference>
<dbReference type="Proteomes" id="UP000663879">
    <property type="component" value="Unassembled WGS sequence"/>
</dbReference>
<feature type="region of interest" description="Disordered" evidence="1">
    <location>
        <begin position="163"/>
        <end position="182"/>
    </location>
</feature>
<evidence type="ECO:0000313" key="4">
    <source>
        <dbReference type="Proteomes" id="UP000663879"/>
    </source>
</evidence>
<dbReference type="EMBL" id="CAJNOC010003431">
    <property type="protein sequence ID" value="CAF0982262.1"/>
    <property type="molecule type" value="Genomic_DNA"/>
</dbReference>
<sequence>MKFKKQNRKIVLFLDNFSGHKTEKKFELNFFPANCTTVIQPLDKGIINSFKVKYRNNVSREKLQSLEYGSTPNEINIKDAIFKIKSAWGQVSAITVSNCFQKAGFGIYKPSETVQDEENCDFIRRYIEYQNFDLNQFAYVRIDEDTPTNDQLSDKEILSQVSQNNKNNNIIPNNESIEEEDE</sequence>
<evidence type="ECO:0000256" key="1">
    <source>
        <dbReference type="SAM" id="MobiDB-lite"/>
    </source>
</evidence>
<dbReference type="GO" id="GO:0003676">
    <property type="term" value="F:nucleic acid binding"/>
    <property type="evidence" value="ECO:0007669"/>
    <property type="project" value="InterPro"/>
</dbReference>
<protein>
    <recommendedName>
        <fullName evidence="2">DDE-1 domain-containing protein</fullName>
    </recommendedName>
</protein>
<accession>A0A814FLN3</accession>
<dbReference type="Pfam" id="PF03184">
    <property type="entry name" value="DDE_1"/>
    <property type="match status" value="1"/>
</dbReference>